<dbReference type="PRINTS" id="PR00070">
    <property type="entry name" value="DHFR"/>
</dbReference>
<dbReference type="Proteomes" id="UP000289841">
    <property type="component" value="Chromosome"/>
</dbReference>
<dbReference type="EC" id="1.5.1.3" evidence="3"/>
<dbReference type="InterPro" id="IPR012259">
    <property type="entry name" value="DHFR"/>
</dbReference>
<dbReference type="PROSITE" id="PS51330">
    <property type="entry name" value="DHFR_2"/>
    <property type="match status" value="1"/>
</dbReference>
<dbReference type="InterPro" id="IPR024072">
    <property type="entry name" value="DHFR-like_dom_sf"/>
</dbReference>
<dbReference type="RefSeq" id="WP_026391080.1">
    <property type="nucleotide sequence ID" value="NZ_LR215048.1"/>
</dbReference>
<dbReference type="GO" id="GO:0004146">
    <property type="term" value="F:dihydrofolate reductase activity"/>
    <property type="evidence" value="ECO:0007669"/>
    <property type="project" value="UniProtKB-EC"/>
</dbReference>
<proteinExistence type="inferred from homology"/>
<dbReference type="InterPro" id="IPR001796">
    <property type="entry name" value="DHFR_dom"/>
</dbReference>
<evidence type="ECO:0000256" key="5">
    <source>
        <dbReference type="ARBA" id="ARBA00022857"/>
    </source>
</evidence>
<dbReference type="GO" id="GO:0046654">
    <property type="term" value="P:tetrahydrofolate biosynthetic process"/>
    <property type="evidence" value="ECO:0007669"/>
    <property type="project" value="UniProtKB-UniPathway"/>
</dbReference>
<dbReference type="CDD" id="cd00209">
    <property type="entry name" value="DHFR"/>
    <property type="match status" value="1"/>
</dbReference>
<dbReference type="EMBL" id="LR215048">
    <property type="protein sequence ID" value="VEU80815.1"/>
    <property type="molecule type" value="Genomic_DNA"/>
</dbReference>
<gene>
    <name evidence="8" type="primary">dfrA</name>
    <name evidence="8" type="ORF">NCTC10138_01201</name>
</gene>
<dbReference type="GO" id="GO:0046655">
    <property type="term" value="P:folic acid metabolic process"/>
    <property type="evidence" value="ECO:0007669"/>
    <property type="project" value="TreeGrafter"/>
</dbReference>
<dbReference type="PANTHER" id="PTHR48069">
    <property type="entry name" value="DIHYDROFOLATE REDUCTASE"/>
    <property type="match status" value="1"/>
</dbReference>
<dbReference type="GO" id="GO:0006730">
    <property type="term" value="P:one-carbon metabolic process"/>
    <property type="evidence" value="ECO:0007669"/>
    <property type="project" value="UniProtKB-KW"/>
</dbReference>
<dbReference type="GO" id="GO:0050661">
    <property type="term" value="F:NADP binding"/>
    <property type="evidence" value="ECO:0007669"/>
    <property type="project" value="InterPro"/>
</dbReference>
<comment type="similarity">
    <text evidence="2">Belongs to the dihydrofolate reductase family.</text>
</comment>
<dbReference type="UniPathway" id="UPA00077">
    <property type="reaction ID" value="UER00158"/>
</dbReference>
<dbReference type="AlphaFoldDB" id="A0A449BEG1"/>
<evidence type="ECO:0000256" key="3">
    <source>
        <dbReference type="ARBA" id="ARBA00012856"/>
    </source>
</evidence>
<evidence type="ECO:0000259" key="7">
    <source>
        <dbReference type="PROSITE" id="PS51330"/>
    </source>
</evidence>
<protein>
    <recommendedName>
        <fullName evidence="3">dihydrofolate reductase</fullName>
        <ecNumber evidence="3">1.5.1.3</ecNumber>
    </recommendedName>
</protein>
<comment type="pathway">
    <text evidence="1">Cofactor biosynthesis; tetrahydrofolate biosynthesis; 5,6,7,8-tetrahydrofolate from 7,8-dihydrofolate: step 1/1.</text>
</comment>
<dbReference type="OrthoDB" id="9804315at2"/>
<evidence type="ECO:0000313" key="9">
    <source>
        <dbReference type="Proteomes" id="UP000289841"/>
    </source>
</evidence>
<dbReference type="Pfam" id="PF00186">
    <property type="entry name" value="DHFR_1"/>
    <property type="match status" value="1"/>
</dbReference>
<sequence>MINLIWAMDENWLVGNNDKLPWHFPKDLTYFKNVTKDKIVLMGDLTYESMKGYYKTKPFPFKKIYVANLIDKVYEDAILVKDVNHFLKNNNEEIFVIGGPTIYNLALPYADRLYITFVLGRFEGNRYFKKFDLNDYQLVNYSNTDSLIFATYERRKH</sequence>
<dbReference type="GO" id="GO:0005829">
    <property type="term" value="C:cytosol"/>
    <property type="evidence" value="ECO:0007669"/>
    <property type="project" value="TreeGrafter"/>
</dbReference>
<dbReference type="GO" id="GO:0046452">
    <property type="term" value="P:dihydrofolate metabolic process"/>
    <property type="evidence" value="ECO:0007669"/>
    <property type="project" value="TreeGrafter"/>
</dbReference>
<keyword evidence="9" id="KW-1185">Reference proteome</keyword>
<evidence type="ECO:0000256" key="2">
    <source>
        <dbReference type="ARBA" id="ARBA00009539"/>
    </source>
</evidence>
<organism evidence="8 9">
    <name type="scientific">Haploplasma axanthum</name>
    <name type="common">Acholeplasma axanthum</name>
    <dbReference type="NCBI Taxonomy" id="29552"/>
    <lineage>
        <taxon>Bacteria</taxon>
        <taxon>Bacillati</taxon>
        <taxon>Mycoplasmatota</taxon>
        <taxon>Mollicutes</taxon>
        <taxon>Acholeplasmatales</taxon>
        <taxon>Acholeplasmataceae</taxon>
        <taxon>Haploplasma</taxon>
    </lineage>
</organism>
<keyword evidence="4" id="KW-0554">One-carbon metabolism</keyword>
<evidence type="ECO:0000256" key="1">
    <source>
        <dbReference type="ARBA" id="ARBA00004903"/>
    </source>
</evidence>
<accession>A0A449BEG1</accession>
<reference evidence="8 9" key="1">
    <citation type="submission" date="2019-01" db="EMBL/GenBank/DDBJ databases">
        <authorList>
            <consortium name="Pathogen Informatics"/>
        </authorList>
    </citation>
    <scope>NUCLEOTIDE SEQUENCE [LARGE SCALE GENOMIC DNA]</scope>
    <source>
        <strain evidence="8 9">NCTC10138</strain>
    </source>
</reference>
<dbReference type="STRING" id="1278311.GCA_000428705_00195"/>
<evidence type="ECO:0000256" key="6">
    <source>
        <dbReference type="ARBA" id="ARBA00023002"/>
    </source>
</evidence>
<feature type="domain" description="DHFR" evidence="7">
    <location>
        <begin position="1"/>
        <end position="157"/>
    </location>
</feature>
<keyword evidence="6 8" id="KW-0560">Oxidoreductase</keyword>
<dbReference type="KEGG" id="aaxa:NCTC10138_01201"/>
<name>A0A449BEG1_HAPAX</name>
<dbReference type="Gene3D" id="3.40.430.10">
    <property type="entry name" value="Dihydrofolate Reductase, subunit A"/>
    <property type="match status" value="1"/>
</dbReference>
<keyword evidence="5" id="KW-0521">NADP</keyword>
<dbReference type="PANTHER" id="PTHR48069:SF3">
    <property type="entry name" value="DIHYDROFOLATE REDUCTASE"/>
    <property type="match status" value="1"/>
</dbReference>
<evidence type="ECO:0000313" key="8">
    <source>
        <dbReference type="EMBL" id="VEU80815.1"/>
    </source>
</evidence>
<evidence type="ECO:0000256" key="4">
    <source>
        <dbReference type="ARBA" id="ARBA00022563"/>
    </source>
</evidence>
<dbReference type="SUPFAM" id="SSF53597">
    <property type="entry name" value="Dihydrofolate reductase-like"/>
    <property type="match status" value="1"/>
</dbReference>